<feature type="compositionally biased region" description="Basic and acidic residues" evidence="7">
    <location>
        <begin position="50"/>
        <end position="69"/>
    </location>
</feature>
<feature type="domain" description="RRM" evidence="8">
    <location>
        <begin position="288"/>
        <end position="365"/>
    </location>
</feature>
<dbReference type="InterPro" id="IPR000504">
    <property type="entry name" value="RRM_dom"/>
</dbReference>
<dbReference type="Gene3D" id="2.40.290.10">
    <property type="match status" value="1"/>
</dbReference>
<evidence type="ECO:0000256" key="4">
    <source>
        <dbReference type="ARBA" id="ARBA00022884"/>
    </source>
</evidence>
<feature type="region of interest" description="Disordered" evidence="7">
    <location>
        <begin position="683"/>
        <end position="702"/>
    </location>
</feature>
<keyword evidence="5" id="KW-0539">Nucleus</keyword>
<gene>
    <name evidence="10" type="ORF">CDAUBV1_LOCUS9031</name>
</gene>
<dbReference type="SUPFAM" id="SSF54928">
    <property type="entry name" value="RNA-binding domain, RBD"/>
    <property type="match status" value="3"/>
</dbReference>
<organism evidence="10 11">
    <name type="scientific">Calicophoron daubneyi</name>
    <name type="common">Rumen fluke</name>
    <name type="synonym">Paramphistomum daubneyi</name>
    <dbReference type="NCBI Taxonomy" id="300641"/>
    <lineage>
        <taxon>Eukaryota</taxon>
        <taxon>Metazoa</taxon>
        <taxon>Spiralia</taxon>
        <taxon>Lophotrochozoa</taxon>
        <taxon>Platyhelminthes</taxon>
        <taxon>Trematoda</taxon>
        <taxon>Digenea</taxon>
        <taxon>Plagiorchiida</taxon>
        <taxon>Pronocephalata</taxon>
        <taxon>Paramphistomoidea</taxon>
        <taxon>Paramphistomidae</taxon>
        <taxon>Calicophoron</taxon>
    </lineage>
</organism>
<comment type="similarity">
    <text evidence="2">Belongs to the RRM Spen family.</text>
</comment>
<dbReference type="Proteomes" id="UP001497525">
    <property type="component" value="Unassembled WGS sequence"/>
</dbReference>
<feature type="compositionally biased region" description="Basic and acidic residues" evidence="7">
    <location>
        <begin position="1"/>
        <end position="11"/>
    </location>
</feature>
<accession>A0AAV2TEU9</accession>
<dbReference type="AlphaFoldDB" id="A0AAV2TEU9"/>
<dbReference type="InterPro" id="IPR016194">
    <property type="entry name" value="SPOC-like_C_dom_sf"/>
</dbReference>
<feature type="region of interest" description="Disordered" evidence="7">
    <location>
        <begin position="1"/>
        <end position="69"/>
    </location>
</feature>
<evidence type="ECO:0008006" key="12">
    <source>
        <dbReference type="Google" id="ProtNLM"/>
    </source>
</evidence>
<proteinExistence type="inferred from homology"/>
<evidence type="ECO:0000259" key="9">
    <source>
        <dbReference type="PROSITE" id="PS50917"/>
    </source>
</evidence>
<dbReference type="SUPFAM" id="SSF100939">
    <property type="entry name" value="SPOC domain-like"/>
    <property type="match status" value="1"/>
</dbReference>
<evidence type="ECO:0000256" key="5">
    <source>
        <dbReference type="ARBA" id="ARBA00023242"/>
    </source>
</evidence>
<dbReference type="SMART" id="SM00360">
    <property type="entry name" value="RRM"/>
    <property type="match status" value="3"/>
</dbReference>
<reference evidence="10" key="1">
    <citation type="submission" date="2024-06" db="EMBL/GenBank/DDBJ databases">
        <authorList>
            <person name="Liu X."/>
            <person name="Lenzi L."/>
            <person name="Haldenby T S."/>
            <person name="Uol C."/>
        </authorList>
    </citation>
    <scope>NUCLEOTIDE SEQUENCE</scope>
</reference>
<name>A0AAV2TEU9_CALDB</name>
<evidence type="ECO:0000256" key="3">
    <source>
        <dbReference type="ARBA" id="ARBA00022553"/>
    </source>
</evidence>
<evidence type="ECO:0000313" key="10">
    <source>
        <dbReference type="EMBL" id="CAL5134940.1"/>
    </source>
</evidence>
<dbReference type="PANTHER" id="PTHR23189">
    <property type="entry name" value="RNA RECOGNITION MOTIF-CONTAINING"/>
    <property type="match status" value="1"/>
</dbReference>
<feature type="region of interest" description="Disordered" evidence="7">
    <location>
        <begin position="149"/>
        <end position="190"/>
    </location>
</feature>
<evidence type="ECO:0000256" key="7">
    <source>
        <dbReference type="SAM" id="MobiDB-lite"/>
    </source>
</evidence>
<sequence length="792" mass="87904">MRRHVERESPQKARRSRDQGSYNEHCRTGSPRRSHGEGYRSSRYSRSRQRSPDTKSRDPKRRDRAQTPEEFRTLCVRKYSSKLSIEAIQEYLFREFNKFGDMSISVGHLDGERAALITFKYPEDAREAFCQKPTVYLHDRSVVVEALPDNITEDDSGKPTARSGGSGHQSDAEELDEAMEQRPSPHLMPNSKIEASFAGLLAKSNSMGSTGPASLLGVPGMAPSAMMAAAARALGLGAPTALVPPIPAHLGGGSRGRLGIPGSRRFDQCHSAYSPPSSDPEQYSKATRTLFVGSLECDITEAEVLDAFERYGCVEQIDIKRSPKPGAHSYAFVRYENVDMACRAKMTMSGRCVRALHCKIGYGKPIPSKCLYVSGLGPWITAEAFIRFLSRFGPVTQLDWPNGRSYAQIMFETCDSACAAHNQLKGLPISSRTNRKLRVDFVDPEVFRPGRTKFAGSLGGTLESSLTADLQSGFRNPNATFLAEPSYNELTVEKDITNRTHQTHSKEQFDTMSRYTIRQGLCDEKQGRVGWQPGRQSYRFSASSDRHHLGSRTVHRFTDAQGLLSPVESTLPTLQSVVSLSELDYCLQPDLWRGEILLKKNTFHFRCLHLIGDAEVGCLLGRSSNVTPETDDALNPTLRVVGRASLDPAWMAEATHRIHSVLSSHCRGLCLMLVLPDHSASERVKSNQKAEQTDTMTVNESEDKSGAHYPLQVLVAYFKLKQAVGVIVPVKLHSKEVEEKDEEKQKAFNEALTVHLFAPSSFALSLLKQAAPKLSSDLATMQDYMVLLAIRR</sequence>
<evidence type="ECO:0000259" key="8">
    <source>
        <dbReference type="PROSITE" id="PS50102"/>
    </source>
</evidence>
<feature type="domain" description="SPOC" evidence="9">
    <location>
        <begin position="581"/>
        <end position="792"/>
    </location>
</feature>
<dbReference type="InterPro" id="IPR010912">
    <property type="entry name" value="SPOC_met"/>
</dbReference>
<keyword evidence="4 6" id="KW-0694">RNA-binding</keyword>
<evidence type="ECO:0000256" key="2">
    <source>
        <dbReference type="ARBA" id="ARBA00005387"/>
    </source>
</evidence>
<evidence type="ECO:0000256" key="1">
    <source>
        <dbReference type="ARBA" id="ARBA00004123"/>
    </source>
</evidence>
<evidence type="ECO:0000313" key="11">
    <source>
        <dbReference type="Proteomes" id="UP001497525"/>
    </source>
</evidence>
<dbReference type="PROSITE" id="PS50917">
    <property type="entry name" value="SPOC"/>
    <property type="match status" value="1"/>
</dbReference>
<dbReference type="InterPro" id="IPR012921">
    <property type="entry name" value="SPOC_C"/>
</dbReference>
<dbReference type="Gene3D" id="3.30.70.330">
    <property type="match status" value="2"/>
</dbReference>
<feature type="domain" description="RRM" evidence="8">
    <location>
        <begin position="369"/>
        <end position="444"/>
    </location>
</feature>
<dbReference type="InterPro" id="IPR035979">
    <property type="entry name" value="RBD_domain_sf"/>
</dbReference>
<comment type="caution">
    <text evidence="10">The sequence shown here is derived from an EMBL/GenBank/DDBJ whole genome shotgun (WGS) entry which is preliminary data.</text>
</comment>
<feature type="compositionally biased region" description="Polar residues" evidence="7">
    <location>
        <begin position="687"/>
        <end position="699"/>
    </location>
</feature>
<comment type="subcellular location">
    <subcellularLocation>
        <location evidence="1">Nucleus</location>
    </subcellularLocation>
</comment>
<dbReference type="Pfam" id="PF07744">
    <property type="entry name" value="SPOC"/>
    <property type="match status" value="1"/>
</dbReference>
<dbReference type="EMBL" id="CAXLJL010000234">
    <property type="protein sequence ID" value="CAL5134940.1"/>
    <property type="molecule type" value="Genomic_DNA"/>
</dbReference>
<keyword evidence="3" id="KW-0597">Phosphoprotein</keyword>
<dbReference type="InterPro" id="IPR012677">
    <property type="entry name" value="Nucleotide-bd_a/b_plait_sf"/>
</dbReference>
<dbReference type="PROSITE" id="PS50102">
    <property type="entry name" value="RRM"/>
    <property type="match status" value="2"/>
</dbReference>
<dbReference type="GO" id="GO:0005634">
    <property type="term" value="C:nucleus"/>
    <property type="evidence" value="ECO:0007669"/>
    <property type="project" value="UniProtKB-SubCell"/>
</dbReference>
<dbReference type="Pfam" id="PF00076">
    <property type="entry name" value="RRM_1"/>
    <property type="match status" value="1"/>
</dbReference>
<evidence type="ECO:0000256" key="6">
    <source>
        <dbReference type="PROSITE-ProRule" id="PRU00176"/>
    </source>
</evidence>
<protein>
    <recommendedName>
        <fullName evidence="12">RNA-binding protein 15</fullName>
    </recommendedName>
</protein>
<dbReference type="GO" id="GO:0003723">
    <property type="term" value="F:RNA binding"/>
    <property type="evidence" value="ECO:0007669"/>
    <property type="project" value="UniProtKB-UniRule"/>
</dbReference>